<feature type="region of interest" description="Disordered" evidence="6">
    <location>
        <begin position="548"/>
        <end position="572"/>
    </location>
</feature>
<dbReference type="CDD" id="cd02440">
    <property type="entry name" value="AdoMet_MTases"/>
    <property type="match status" value="1"/>
</dbReference>
<gene>
    <name evidence="8" type="primary">Ercc5</name>
    <name evidence="8" type="ORF">GTO96_0013264</name>
</gene>
<dbReference type="GO" id="GO:0004520">
    <property type="term" value="F:DNA endonuclease activity"/>
    <property type="evidence" value="ECO:0007669"/>
    <property type="project" value="TreeGrafter"/>
</dbReference>
<dbReference type="InterPro" id="IPR006086">
    <property type="entry name" value="XPG-I_dom"/>
</dbReference>
<evidence type="ECO:0000256" key="5">
    <source>
        <dbReference type="ARBA" id="ARBA00023242"/>
    </source>
</evidence>
<dbReference type="GO" id="GO:0008168">
    <property type="term" value="F:methyltransferase activity"/>
    <property type="evidence" value="ECO:0007669"/>
    <property type="project" value="UniProtKB-KW"/>
</dbReference>
<feature type="region of interest" description="Disordered" evidence="6">
    <location>
        <begin position="587"/>
        <end position="616"/>
    </location>
</feature>
<dbReference type="GO" id="GO:0005634">
    <property type="term" value="C:nucleus"/>
    <property type="evidence" value="ECO:0007669"/>
    <property type="project" value="UniProtKB-SubCell"/>
</dbReference>
<dbReference type="PRINTS" id="PR00066">
    <property type="entry name" value="XRODRMPGMNTG"/>
</dbReference>
<organism evidence="8 9">
    <name type="scientific">Polypterus senegalus</name>
    <name type="common">Senegal bichir</name>
    <dbReference type="NCBI Taxonomy" id="55291"/>
    <lineage>
        <taxon>Eukaryota</taxon>
        <taxon>Metazoa</taxon>
        <taxon>Chordata</taxon>
        <taxon>Craniata</taxon>
        <taxon>Vertebrata</taxon>
        <taxon>Euteleostomi</taxon>
        <taxon>Actinopterygii</taxon>
        <taxon>Polypteriformes</taxon>
        <taxon>Polypteridae</taxon>
        <taxon>Polypterus</taxon>
    </lineage>
</organism>
<dbReference type="CDD" id="cd09868">
    <property type="entry name" value="PIN_XPG_RAD2"/>
    <property type="match status" value="1"/>
</dbReference>
<feature type="compositionally biased region" description="Acidic residues" evidence="6">
    <location>
        <begin position="548"/>
        <end position="568"/>
    </location>
</feature>
<dbReference type="InterPro" id="IPR008918">
    <property type="entry name" value="HhH2"/>
</dbReference>
<evidence type="ECO:0000256" key="1">
    <source>
        <dbReference type="ARBA" id="ARBA00004123"/>
    </source>
</evidence>
<dbReference type="InterPro" id="IPR006084">
    <property type="entry name" value="XPG/Rad2"/>
</dbReference>
<dbReference type="GO" id="GO:0016788">
    <property type="term" value="F:hydrolase activity, acting on ester bonds"/>
    <property type="evidence" value="ECO:0007669"/>
    <property type="project" value="InterPro"/>
</dbReference>
<evidence type="ECO:0000313" key="9">
    <source>
        <dbReference type="Proteomes" id="UP000886611"/>
    </source>
</evidence>
<proteinExistence type="predicted"/>
<reference evidence="8 9" key="1">
    <citation type="journal article" date="2021" name="Cell">
        <title>Tracing the genetic footprints of vertebrate landing in non-teleost ray-finned fishes.</title>
        <authorList>
            <person name="Bi X."/>
            <person name="Wang K."/>
            <person name="Yang L."/>
            <person name="Pan H."/>
            <person name="Jiang H."/>
            <person name="Wei Q."/>
            <person name="Fang M."/>
            <person name="Yu H."/>
            <person name="Zhu C."/>
            <person name="Cai Y."/>
            <person name="He Y."/>
            <person name="Gan X."/>
            <person name="Zeng H."/>
            <person name="Yu D."/>
            <person name="Zhu Y."/>
            <person name="Jiang H."/>
            <person name="Qiu Q."/>
            <person name="Yang H."/>
            <person name="Zhang Y.E."/>
            <person name="Wang W."/>
            <person name="Zhu M."/>
            <person name="He S."/>
            <person name="Zhang G."/>
        </authorList>
    </citation>
    <scope>NUCLEOTIDE SEQUENCE [LARGE SCALE GENOMIC DNA]</scope>
    <source>
        <strain evidence="8">Bchr_013</strain>
    </source>
</reference>
<dbReference type="PROSITE" id="PS00842">
    <property type="entry name" value="XPG_2"/>
    <property type="match status" value="1"/>
</dbReference>
<dbReference type="EMBL" id="JAATIS010008602">
    <property type="protein sequence ID" value="KAG2456313.1"/>
    <property type="molecule type" value="Genomic_DNA"/>
</dbReference>
<dbReference type="CDD" id="cd09904">
    <property type="entry name" value="H3TH_XPG"/>
    <property type="match status" value="1"/>
</dbReference>
<dbReference type="SMART" id="SM00279">
    <property type="entry name" value="HhH2"/>
    <property type="match status" value="1"/>
</dbReference>
<dbReference type="SUPFAM" id="SSF53335">
    <property type="entry name" value="S-adenosyl-L-methionine-dependent methyltransferases"/>
    <property type="match status" value="2"/>
</dbReference>
<keyword evidence="3" id="KW-0949">S-adenosyl-L-methionine</keyword>
<dbReference type="GO" id="GO:0003697">
    <property type="term" value="F:single-stranded DNA binding"/>
    <property type="evidence" value="ECO:0007669"/>
    <property type="project" value="InterPro"/>
</dbReference>
<feature type="non-terminal residue" evidence="8">
    <location>
        <position position="1495"/>
    </location>
</feature>
<dbReference type="PANTHER" id="PTHR16171:SF7">
    <property type="entry name" value="DNA REPAIR PROTEIN RAD2"/>
    <property type="match status" value="1"/>
</dbReference>
<dbReference type="InterPro" id="IPR029063">
    <property type="entry name" value="SAM-dependent_MTases_sf"/>
</dbReference>
<dbReference type="GO" id="GO:0032259">
    <property type="term" value="P:methylation"/>
    <property type="evidence" value="ECO:0007669"/>
    <property type="project" value="UniProtKB-KW"/>
</dbReference>
<dbReference type="InterPro" id="IPR036279">
    <property type="entry name" value="5-3_exonuclease_C_sf"/>
</dbReference>
<evidence type="ECO:0000259" key="7">
    <source>
        <dbReference type="SMART" id="SM00484"/>
    </source>
</evidence>
<dbReference type="FunFam" id="1.10.150.20:FF:000037">
    <property type="entry name" value="DNA repair protein complementing XP-G cells homolog"/>
    <property type="match status" value="1"/>
</dbReference>
<protein>
    <submittedName>
        <fullName evidence="8">ERCC5 protein</fullName>
    </submittedName>
</protein>
<evidence type="ECO:0000313" key="8">
    <source>
        <dbReference type="EMBL" id="KAG2456313.1"/>
    </source>
</evidence>
<comment type="subcellular location">
    <subcellularLocation>
        <location evidence="1">Nucleus</location>
    </subcellularLocation>
</comment>
<keyword evidence="4" id="KW-0255">Endonuclease</keyword>
<keyword evidence="4" id="KW-0378">Hydrolase</keyword>
<dbReference type="PRINTS" id="PR00853">
    <property type="entry name" value="XPGRADSUPER"/>
</dbReference>
<keyword evidence="2" id="KW-0489">Methyltransferase</keyword>
<dbReference type="InterPro" id="IPR019410">
    <property type="entry name" value="Methyltransf_16"/>
</dbReference>
<dbReference type="SMART" id="SM00484">
    <property type="entry name" value="XPGI"/>
    <property type="match status" value="1"/>
</dbReference>
<dbReference type="Proteomes" id="UP000886611">
    <property type="component" value="Unassembled WGS sequence"/>
</dbReference>
<feature type="non-terminal residue" evidence="8">
    <location>
        <position position="1"/>
    </location>
</feature>
<keyword evidence="2" id="KW-0808">Transferase</keyword>
<dbReference type="InterPro" id="IPR029060">
    <property type="entry name" value="PIN-like_dom_sf"/>
</dbReference>
<dbReference type="Gene3D" id="3.40.50.150">
    <property type="entry name" value="Vaccinia Virus protein VP39"/>
    <property type="match status" value="2"/>
</dbReference>
<evidence type="ECO:0000256" key="3">
    <source>
        <dbReference type="ARBA" id="ARBA00022691"/>
    </source>
</evidence>
<keyword evidence="5" id="KW-0539">Nucleus</keyword>
<evidence type="ECO:0000256" key="2">
    <source>
        <dbReference type="ARBA" id="ARBA00022603"/>
    </source>
</evidence>
<dbReference type="FunFam" id="3.40.50.1010:FF:000023">
    <property type="entry name" value="DNA repair protein complementing XP-G cells"/>
    <property type="match status" value="1"/>
</dbReference>
<feature type="compositionally biased region" description="Polar residues" evidence="6">
    <location>
        <begin position="590"/>
        <end position="600"/>
    </location>
</feature>
<feature type="region of interest" description="Disordered" evidence="6">
    <location>
        <begin position="994"/>
        <end position="1039"/>
    </location>
</feature>
<dbReference type="InterPro" id="IPR001044">
    <property type="entry name" value="XPG/Rad2_eukaryotes"/>
</dbReference>
<keyword evidence="4" id="KW-0540">Nuclease</keyword>
<evidence type="ECO:0000256" key="4">
    <source>
        <dbReference type="ARBA" id="ARBA00022759"/>
    </source>
</evidence>
<dbReference type="Pfam" id="PF00867">
    <property type="entry name" value="XPG_I"/>
    <property type="match status" value="1"/>
</dbReference>
<dbReference type="GO" id="GO:0006289">
    <property type="term" value="P:nucleotide-excision repair"/>
    <property type="evidence" value="ECO:0007669"/>
    <property type="project" value="InterPro"/>
</dbReference>
<feature type="domain" description="XPG-I" evidence="7">
    <location>
        <begin position="688"/>
        <end position="757"/>
    </location>
</feature>
<accession>A0A8X8BF98</accession>
<dbReference type="Gene3D" id="3.40.50.1010">
    <property type="entry name" value="5'-nuclease"/>
    <property type="match status" value="1"/>
</dbReference>
<sequence length="1495" mass="170650">MQDGLCLFMTLKLCWLENIEYLNTFGRHSVWAIRRQRKEDAAKESRQTSEKLLKTFLKRQAIKATLGDKSQDVLPSISSIRREEVDDTYNLPPLQDQERNSYEEEAERDWEEMSTNRKNFQEHFFEDPNSIDIDSEEFTTLPAEIKHEILKDMKEFSKRRRTLFEAPPEKSSDFSQYQLAGLLKRNNLNQRIENVEKEMNHQTSGLIQNEFGLDGVHESNMETRRLVSEDTSHYILIKGAKKNEEVAKENETVHSKASTSTLCGTFNKKQMPLWSPVTQGHLSDSTYSSHAEKVTASELKDENNLETLGAPPSPRTLLAIQSAMEDSYSDEDFKIEGTETESKKESVCMSHNHNKEALSPRTLLAIQKALSDNEEEIPDLHCPSNQPELKKEGSICSSNEDKKVIVEIMHEKRKKSLTVFEDDPFPKGAMTYPEISETTKSSFPSEPKHSSEKVFAINVESVPNEDILKTSSEASPNSHSTKTIKDTTVLSPANLSQKINDHIKLLSTSDHSCNADIPENLKKENIMVSFSSQTLKQDLIYTKNVDMDAETEQSDSEESFIEVSEESSSEPIVQLSEEAYKAPELHIESAPSSSMPSHLTISKPETMPSTSDENCDEEVNVNIQNDSERDKEKEDKPAWEDITLEELEVLERNLSMQQSSLQQQKQQQERVAKTVTGQMYLESQELLRLFGIPFIVAPMEAEAQCAFLDITDQTSGTITDDSDIWLFGARNVYKNFFNQNKYVENYQLVDLQNQLGLNRSKLINLAYLLGSDYTEGIPGVGYVTGMEILNEFPGPGLEPLIKFSKWFAEAQENKKIRENPNDTRVKKKLRHLKVPPYFPNTAVQTQLRIDSFFRLEQHEKQAIKSQRLRRAVTCLKRKKWEGKVDDDDEEEEGYEQTEKANKSAIIECCSKTEVKRKDRKTKEKKSSLNLMNEKIINPEENTLFGGGFLVSSSQDVGVDNCEGQVSEPVKYPQGSSFIRGDSVTTKRHNNMNIVHDTPKTVSSSSSDDTDEDRELHLVSAKPVFTNQRENKDDYDDEDDDEEMAIEIMKRRFTPSVLTTVVWEGYYFADCEIRIKESTDCYGAVVWPSGMVLCHFLETNQEKYPLTDRNVIEIGAGTGLVSIVCSILGANVTATDLPDVLGNLQYNVSFNTKNRCKYFPNVKELTWGKELEKNFPRSSFHFDYIMAADVVYSHPFLEELLVTFNHLCHDDTIILWAMRFRMEKENKFVDRFQLFFDLELLCFAAGETLSAAALFHSHTRDWRPPDPWLRSGTHPSLETWFNPTARTLTLDNSPTKPPDFRGQSPSPSHSRYLVAQREQQQLQFLGAIALGQYLENNQQEFNLRDKAILELGAGTGLLSIMACLLGGWVTATDLPDVLGNLKCNLISNTRNRCRYVPQVAALDWGENLAETYPQSVYRYDYVLAADVVYVHKYLDELLNAMKHFVQPGTTLLWSNKYRFRSDLTFTEKFKDAFKTTLLAEFPDTDVKIFMATTKDD</sequence>
<comment type="caution">
    <text evidence="8">The sequence shown here is derived from an EMBL/GenBank/DDBJ whole genome shotgun (WGS) entry which is preliminary data.</text>
</comment>
<dbReference type="InterPro" id="IPR019974">
    <property type="entry name" value="XPG_CS"/>
</dbReference>
<dbReference type="PANTHER" id="PTHR16171">
    <property type="entry name" value="DNA REPAIR PROTEIN COMPLEMENTING XP-G CELLS-RELATED"/>
    <property type="match status" value="1"/>
</dbReference>
<dbReference type="Gene3D" id="1.10.150.20">
    <property type="entry name" value="5' to 3' exonuclease, C-terminal subdomain"/>
    <property type="match status" value="1"/>
</dbReference>
<dbReference type="SUPFAM" id="SSF47807">
    <property type="entry name" value="5' to 3' exonuclease, C-terminal subdomain"/>
    <property type="match status" value="1"/>
</dbReference>
<dbReference type="SUPFAM" id="SSF88723">
    <property type="entry name" value="PIN domain-like"/>
    <property type="match status" value="1"/>
</dbReference>
<name>A0A8X8BF98_POLSE</name>
<evidence type="ECO:0000256" key="6">
    <source>
        <dbReference type="SAM" id="MobiDB-lite"/>
    </source>
</evidence>
<dbReference type="Pfam" id="PF10294">
    <property type="entry name" value="Methyltransf_16"/>
    <property type="match status" value="2"/>
</dbReference>
<keyword evidence="9" id="KW-1185">Reference proteome</keyword>